<gene>
    <name evidence="1" type="ORF">PSON_ATCC_30995.1.T0210192</name>
</gene>
<keyword evidence="2" id="KW-1185">Reference proteome</keyword>
<evidence type="ECO:0000313" key="1">
    <source>
        <dbReference type="EMBL" id="CAD8066212.1"/>
    </source>
</evidence>
<dbReference type="AlphaFoldDB" id="A0A8S1LJD4"/>
<sequence>MKSQVIEYREKSLSLQTPTSLSIRPLEKINKTWIGYDLNLPLISQQYNCRQEQIQKIKLFQHDQDFSNIKICTEIVENNKNQPILSKLNDLDESGSSQHNKQIEYYIKSKQQRYDDLIQHNLVTLGNLEENSFTIPEGQYEQSNNRKTSILKMPLTNRPHRMNSLQVNLQKDVDKLKTNHQIFLKQKFQKKDDELVKIQKTQNYGINLDQSLKCSELERGKTMTLRNGRPSVQLQIWNNMIINKKNQAKNQFIIRNKKFRIIVFVVIAVLELSKKYKIIFEEREIARVHFLAQKEPHKHFINYFGIKQHKTQHRKFVDSLLSKILTIYKDQKYIQECENIQNQKTAIRKDIQIQRLCFFIKLLFQDLELITRKNIIPKFILHSLNLCLFAGKNTQTSQFVANRTKFYSKTVHSLTSQQKVLIALEYLIFTIIIPNLLEIANELDKTSYDCFYVTLFHFIAFTGVLMVQFTKQFENLNKIRNSNVKPIQRIIQLKKNDQGLPCIANFIINDKIDEDENKITAGGFEYSGILELYESKPFWRVKISKLFSKVVSNIGDLINIANVN</sequence>
<protein>
    <submittedName>
        <fullName evidence="1">Uncharacterized protein</fullName>
    </submittedName>
</protein>
<dbReference type="Proteomes" id="UP000692954">
    <property type="component" value="Unassembled WGS sequence"/>
</dbReference>
<organism evidence="1 2">
    <name type="scientific">Paramecium sonneborni</name>
    <dbReference type="NCBI Taxonomy" id="65129"/>
    <lineage>
        <taxon>Eukaryota</taxon>
        <taxon>Sar</taxon>
        <taxon>Alveolata</taxon>
        <taxon>Ciliophora</taxon>
        <taxon>Intramacronucleata</taxon>
        <taxon>Oligohymenophorea</taxon>
        <taxon>Peniculida</taxon>
        <taxon>Parameciidae</taxon>
        <taxon>Paramecium</taxon>
    </lineage>
</organism>
<proteinExistence type="predicted"/>
<comment type="caution">
    <text evidence="1">The sequence shown here is derived from an EMBL/GenBank/DDBJ whole genome shotgun (WGS) entry which is preliminary data.</text>
</comment>
<dbReference type="EMBL" id="CAJJDN010000021">
    <property type="protein sequence ID" value="CAD8066212.1"/>
    <property type="molecule type" value="Genomic_DNA"/>
</dbReference>
<evidence type="ECO:0000313" key="2">
    <source>
        <dbReference type="Proteomes" id="UP000692954"/>
    </source>
</evidence>
<accession>A0A8S1LJD4</accession>
<dbReference type="OrthoDB" id="294709at2759"/>
<name>A0A8S1LJD4_9CILI</name>
<reference evidence="1" key="1">
    <citation type="submission" date="2021-01" db="EMBL/GenBank/DDBJ databases">
        <authorList>
            <consortium name="Genoscope - CEA"/>
            <person name="William W."/>
        </authorList>
    </citation>
    <scope>NUCLEOTIDE SEQUENCE</scope>
</reference>